<sequence>MNRRNFIKKAAIGIGISNIGFCLNGCKSLENKTVFSQSMQKPDVVLIMADDLGYSDLGCYGGEIHTPNIDKLAENGLRFSQFYNSARCCPTRASLLTGLYPHQAGIGLMVEDQGYEGYRGTLSKNSVTLAEMLKIGGYQTAMVGKWHVARDALTKKNIDNWPLQRGFDKFFGTIPAYGSLWDPAGLVEGNDFIEPWDDFFYTDAIADKAVDYIKTADKSSPMFLYLASPAPHYPLHARKETIDKYKGVYDKGWYETRKQRIKNVKEIGLVSEDIDVKIQDEASKSWVMEQNKDWQAQRMQTYAAMVEELDRSVGKVLQAIKNNRKINNTLILFLSDNGGSAEGHLNDTIERLNSPWNSSFAPEKTPNGEPVVKGDIPGRPLGGPDTFGSYGLNWASVSNTPFRRHKIWVHEGGISTPFIAHWPNYINDAGSICNQVGHITDIMPTLCEVSGTKYPSIFKGKTIKPYEGESLFKVFEGEKRQRKPLFWEHEGNRAVRINKWKLVSEYPGEWQCFYPGQDGKWELYDISEDRGELNDLSKKYPEKVKQMAKKYKEWANKVGVVDWEIISKG</sequence>
<keyword evidence="2" id="KW-0479">Metal-binding</keyword>
<protein>
    <submittedName>
        <fullName evidence="6">Arylsulfatase</fullName>
        <ecNumber evidence="6">3.1.6.1</ecNumber>
    </submittedName>
</protein>
<dbReference type="CDD" id="cd16025">
    <property type="entry name" value="PAS_like"/>
    <property type="match status" value="1"/>
</dbReference>
<dbReference type="KEGG" id="pbu:L21SP3_00911"/>
<dbReference type="STRING" id="1940790.L21SP3_00911"/>
<dbReference type="PANTHER" id="PTHR42693">
    <property type="entry name" value="ARYLSULFATASE FAMILY MEMBER"/>
    <property type="match status" value="1"/>
</dbReference>
<dbReference type="Gene3D" id="3.40.720.10">
    <property type="entry name" value="Alkaline Phosphatase, subunit A"/>
    <property type="match status" value="1"/>
</dbReference>
<dbReference type="FunFam" id="3.40.720.10:FF:000047">
    <property type="entry name" value="Arylsulfatase"/>
    <property type="match status" value="1"/>
</dbReference>
<dbReference type="Gene3D" id="3.30.1120.10">
    <property type="match status" value="1"/>
</dbReference>
<dbReference type="OrthoDB" id="9783154at2"/>
<dbReference type="InterPro" id="IPR024607">
    <property type="entry name" value="Sulfatase_CS"/>
</dbReference>
<keyword evidence="4" id="KW-0106">Calcium</keyword>
<evidence type="ECO:0000256" key="1">
    <source>
        <dbReference type="ARBA" id="ARBA00008779"/>
    </source>
</evidence>
<organism evidence="6 7">
    <name type="scientific">Sedimentisphaera cyanobacteriorum</name>
    <dbReference type="NCBI Taxonomy" id="1940790"/>
    <lineage>
        <taxon>Bacteria</taxon>
        <taxon>Pseudomonadati</taxon>
        <taxon>Planctomycetota</taxon>
        <taxon>Phycisphaerae</taxon>
        <taxon>Sedimentisphaerales</taxon>
        <taxon>Sedimentisphaeraceae</taxon>
        <taxon>Sedimentisphaera</taxon>
    </lineage>
</organism>
<dbReference type="Pfam" id="PF00884">
    <property type="entry name" value="Sulfatase"/>
    <property type="match status" value="1"/>
</dbReference>
<keyword evidence="7" id="KW-1185">Reference proteome</keyword>
<evidence type="ECO:0000259" key="5">
    <source>
        <dbReference type="Pfam" id="PF00884"/>
    </source>
</evidence>
<evidence type="ECO:0000256" key="4">
    <source>
        <dbReference type="ARBA" id="ARBA00022837"/>
    </source>
</evidence>
<dbReference type="InterPro" id="IPR050738">
    <property type="entry name" value="Sulfatase"/>
</dbReference>
<dbReference type="PANTHER" id="PTHR42693:SF53">
    <property type="entry name" value="ENDO-4-O-SULFATASE"/>
    <property type="match status" value="1"/>
</dbReference>
<keyword evidence="3 6" id="KW-0378">Hydrolase</keyword>
<feature type="domain" description="Sulfatase N-terminal" evidence="5">
    <location>
        <begin position="42"/>
        <end position="451"/>
    </location>
</feature>
<name>A0A1Q2HP59_9BACT</name>
<proteinExistence type="inferred from homology"/>
<dbReference type="Proteomes" id="UP000188273">
    <property type="component" value="Chromosome"/>
</dbReference>
<accession>A0A1Q2HP59</accession>
<dbReference type="AlphaFoldDB" id="A0A1Q2HP59"/>
<dbReference type="InterPro" id="IPR000917">
    <property type="entry name" value="Sulfatase_N"/>
</dbReference>
<dbReference type="GO" id="GO:0046872">
    <property type="term" value="F:metal ion binding"/>
    <property type="evidence" value="ECO:0007669"/>
    <property type="project" value="UniProtKB-KW"/>
</dbReference>
<dbReference type="SUPFAM" id="SSF53649">
    <property type="entry name" value="Alkaline phosphatase-like"/>
    <property type="match status" value="1"/>
</dbReference>
<comment type="similarity">
    <text evidence="1">Belongs to the sulfatase family.</text>
</comment>
<dbReference type="EC" id="3.1.6.1" evidence="6"/>
<dbReference type="PROSITE" id="PS00149">
    <property type="entry name" value="SULFATASE_2"/>
    <property type="match status" value="1"/>
</dbReference>
<dbReference type="InterPro" id="IPR017850">
    <property type="entry name" value="Alkaline_phosphatase_core_sf"/>
</dbReference>
<evidence type="ECO:0000313" key="7">
    <source>
        <dbReference type="Proteomes" id="UP000188273"/>
    </source>
</evidence>
<gene>
    <name evidence="6" type="primary">atsA_12</name>
    <name evidence="6" type="ORF">L21SP3_00911</name>
</gene>
<dbReference type="RefSeq" id="WP_077539575.1">
    <property type="nucleotide sequence ID" value="NZ_CP019633.1"/>
</dbReference>
<dbReference type="GO" id="GO:0004065">
    <property type="term" value="F:arylsulfatase activity"/>
    <property type="evidence" value="ECO:0007669"/>
    <property type="project" value="UniProtKB-EC"/>
</dbReference>
<evidence type="ECO:0000256" key="3">
    <source>
        <dbReference type="ARBA" id="ARBA00022801"/>
    </source>
</evidence>
<reference evidence="7" key="1">
    <citation type="submission" date="2017-02" db="EMBL/GenBank/DDBJ databases">
        <title>Comparative genomics and description of representatives of a novel lineage of planctomycetes thriving in anoxic sediments.</title>
        <authorList>
            <person name="Spring S."/>
            <person name="Bunk B."/>
            <person name="Sproer C."/>
            <person name="Klenk H.-P."/>
        </authorList>
    </citation>
    <scope>NUCLEOTIDE SEQUENCE [LARGE SCALE GENOMIC DNA]</scope>
    <source>
        <strain evidence="7">L21-RPul-D3</strain>
    </source>
</reference>
<evidence type="ECO:0000313" key="6">
    <source>
        <dbReference type="EMBL" id="AQQ09111.1"/>
    </source>
</evidence>
<dbReference type="EMBL" id="CP019633">
    <property type="protein sequence ID" value="AQQ09111.1"/>
    <property type="molecule type" value="Genomic_DNA"/>
</dbReference>
<evidence type="ECO:0000256" key="2">
    <source>
        <dbReference type="ARBA" id="ARBA00022723"/>
    </source>
</evidence>